<dbReference type="PANTHER" id="PTHR42658:SF1">
    <property type="entry name" value="HYDROLASE TATD"/>
    <property type="match status" value="1"/>
</dbReference>
<dbReference type="Pfam" id="PF01026">
    <property type="entry name" value="TatD_DNase"/>
    <property type="match status" value="1"/>
</dbReference>
<accession>A0A7M2WVM3</accession>
<comment type="similarity">
    <text evidence="1">Belongs to the metallo-dependent hydrolases superfamily.</text>
</comment>
<dbReference type="GO" id="GO:0046872">
    <property type="term" value="F:metal ion binding"/>
    <property type="evidence" value="ECO:0007669"/>
    <property type="project" value="UniProtKB-KW"/>
</dbReference>
<keyword evidence="1 2" id="KW-0378">Hydrolase</keyword>
<protein>
    <submittedName>
        <fullName evidence="2">TatD family hydrolase</fullName>
    </submittedName>
</protein>
<evidence type="ECO:0000313" key="2">
    <source>
        <dbReference type="EMBL" id="QOV88530.1"/>
    </source>
</evidence>
<gene>
    <name evidence="2" type="ORF">IPV69_20130</name>
</gene>
<dbReference type="EMBL" id="CP063458">
    <property type="protein sequence ID" value="QOV88530.1"/>
    <property type="molecule type" value="Genomic_DNA"/>
</dbReference>
<sequence length="279" mass="31920">MKYIDPHIHCVSRTTDDYLYMARSGVVAVSEPAFWAGYDRSSASSFHDYFRHLIDVEPKRAARYGIDHYSWLCINAKEAENVTLSREVIALIPPMLDNPHVLGVGEIGLNKNTRNEITIFEEQVDLAAKYDQMILIHTPHLEDKHKGTSIITSILKNDKRIKPERVLIDHCEEHTMKMARDNGFWAGMTIYPVSKVTPQRAVDMMEIYGTKMLCVNSASDWGESGPQWLTDTCLEFRRRGHTEAEANEVFMNNPCRFFGQSPKWKLKPVEGLPPTDTHP</sequence>
<name>A0A7M2WVM3_9BACT</name>
<dbReference type="SUPFAM" id="SSF51556">
    <property type="entry name" value="Metallo-dependent hydrolases"/>
    <property type="match status" value="1"/>
</dbReference>
<evidence type="ECO:0000256" key="1">
    <source>
        <dbReference type="PIRNR" id="PIRNR005295"/>
    </source>
</evidence>
<dbReference type="GO" id="GO:0016788">
    <property type="term" value="F:hydrolase activity, acting on ester bonds"/>
    <property type="evidence" value="ECO:0007669"/>
    <property type="project" value="UniProtKB-UniRule"/>
</dbReference>
<dbReference type="AlphaFoldDB" id="A0A7M2WVM3"/>
<dbReference type="PANTHER" id="PTHR42658">
    <property type="entry name" value="HYDROLASE TATD"/>
    <property type="match status" value="1"/>
</dbReference>
<dbReference type="InterPro" id="IPR001130">
    <property type="entry name" value="TatD-like"/>
</dbReference>
<dbReference type="Gene3D" id="3.20.20.140">
    <property type="entry name" value="Metal-dependent hydrolases"/>
    <property type="match status" value="1"/>
</dbReference>
<organism evidence="2 3">
    <name type="scientific">Humisphaera borealis</name>
    <dbReference type="NCBI Taxonomy" id="2807512"/>
    <lineage>
        <taxon>Bacteria</taxon>
        <taxon>Pseudomonadati</taxon>
        <taxon>Planctomycetota</taxon>
        <taxon>Phycisphaerae</taxon>
        <taxon>Tepidisphaerales</taxon>
        <taxon>Tepidisphaeraceae</taxon>
        <taxon>Humisphaera</taxon>
    </lineage>
</organism>
<dbReference type="RefSeq" id="WP_206291517.1">
    <property type="nucleotide sequence ID" value="NZ_CP063458.1"/>
</dbReference>
<keyword evidence="3" id="KW-1185">Reference proteome</keyword>
<evidence type="ECO:0000313" key="3">
    <source>
        <dbReference type="Proteomes" id="UP000593765"/>
    </source>
</evidence>
<proteinExistence type="inferred from homology"/>
<dbReference type="KEGG" id="hbs:IPV69_20130"/>
<reference evidence="2 3" key="1">
    <citation type="submission" date="2020-10" db="EMBL/GenBank/DDBJ databases">
        <title>Wide distribution of Phycisphaera-like planctomycetes from WD2101 soil group in peatlands and genome analysis of the first cultivated representative.</title>
        <authorList>
            <person name="Dedysh S.N."/>
            <person name="Beletsky A.V."/>
            <person name="Ivanova A."/>
            <person name="Kulichevskaya I.S."/>
            <person name="Suzina N.E."/>
            <person name="Philippov D.A."/>
            <person name="Rakitin A.L."/>
            <person name="Mardanov A.V."/>
            <person name="Ravin N.V."/>
        </authorList>
    </citation>
    <scope>NUCLEOTIDE SEQUENCE [LARGE SCALE GENOMIC DNA]</scope>
    <source>
        <strain evidence="2 3">M1803</strain>
    </source>
</reference>
<keyword evidence="1" id="KW-0479">Metal-binding</keyword>
<dbReference type="PIRSF" id="PIRSF005295">
    <property type="entry name" value="UCP005295_TatD"/>
    <property type="match status" value="1"/>
</dbReference>
<dbReference type="Proteomes" id="UP000593765">
    <property type="component" value="Chromosome"/>
</dbReference>
<dbReference type="InterPro" id="IPR032466">
    <property type="entry name" value="Metal_Hydrolase"/>
</dbReference>
<dbReference type="InterPro" id="IPR012022">
    <property type="entry name" value="UCP005295"/>
</dbReference>